<accession>A0AAD7EF45</accession>
<evidence type="ECO:0000313" key="2">
    <source>
        <dbReference type="EMBL" id="KAJ7319148.1"/>
    </source>
</evidence>
<dbReference type="Proteomes" id="UP001218218">
    <property type="component" value="Unassembled WGS sequence"/>
</dbReference>
<organism evidence="2 3">
    <name type="scientific">Mycena albidolilacea</name>
    <dbReference type="NCBI Taxonomy" id="1033008"/>
    <lineage>
        <taxon>Eukaryota</taxon>
        <taxon>Fungi</taxon>
        <taxon>Dikarya</taxon>
        <taxon>Basidiomycota</taxon>
        <taxon>Agaricomycotina</taxon>
        <taxon>Agaricomycetes</taxon>
        <taxon>Agaricomycetidae</taxon>
        <taxon>Agaricales</taxon>
        <taxon>Marasmiineae</taxon>
        <taxon>Mycenaceae</taxon>
        <taxon>Mycena</taxon>
    </lineage>
</organism>
<evidence type="ECO:0000313" key="3">
    <source>
        <dbReference type="Proteomes" id="UP001218218"/>
    </source>
</evidence>
<name>A0AAD7EF45_9AGAR</name>
<feature type="region of interest" description="Disordered" evidence="1">
    <location>
        <begin position="164"/>
        <end position="191"/>
    </location>
</feature>
<feature type="region of interest" description="Disordered" evidence="1">
    <location>
        <begin position="358"/>
        <end position="384"/>
    </location>
</feature>
<sequence>MARQSLPSALDAAGTAFTSALAAYEGVAKVEQLPVAVKHATLQTAIDRAHGFVPYKESLTHDNRSAVKDGLYTLRDIVTTVTREQKFQAPKSHMAGISAMITFYETQIEANAAKRADRAANRAASKKSAKSPETVPDSDGEKIQSLVNALKSLQMDLDTVLSAASGSSATPESRAGSGTVPSGLHFTKTTPSTSSVVCTLCNATGHGPAVCPTRPAVTPTTSSKSYKGDKSSVCLFCGSDLHAETDCSLKAKAREVRDKEAKDQEAPRTDKSSSKEILIIDDPVYFPLSSKVSYFQSLFSLRYSDLLALFQKSVTFEKTDEVKEAKEAKRKRKVRLLAFSQVPGLILNFAQAEKAESRAAAEKGEADASTTRKRRRSARHAPQVGAEQEIAIPATLTQDVSLPIKAKASVLLQSTDLSTKDVEFLQQRESYLQRQLYVCGYSLKHFFSLHEFLDRELSLVRAEYEEDTEMADDEADDIVSHFPLDNSLCFRVMAPFPKNELEQHVLFMLQDNRPEAACRHCVRDGLHCLWYSFGRACHFCESRCLDDCLGLNEMSFYAQLLTYPPVLPFGRDKFHPDEMSPFVREAFAHLRNEHLHTRLALIRQKVMGMTDVRLLAELHTELKGLRFASSVTNIVVERLQELTPGNGGIQFLRFPASTESVPQFPSASSLADYFLSLTTRQVML</sequence>
<feature type="region of interest" description="Disordered" evidence="1">
    <location>
        <begin position="119"/>
        <end position="141"/>
    </location>
</feature>
<gene>
    <name evidence="2" type="ORF">DFH08DRAFT_819569</name>
</gene>
<proteinExistence type="predicted"/>
<dbReference type="EMBL" id="JARIHO010000055">
    <property type="protein sequence ID" value="KAJ7319148.1"/>
    <property type="molecule type" value="Genomic_DNA"/>
</dbReference>
<comment type="caution">
    <text evidence="2">The sequence shown here is derived from an EMBL/GenBank/DDBJ whole genome shotgun (WGS) entry which is preliminary data.</text>
</comment>
<reference evidence="2" key="1">
    <citation type="submission" date="2023-03" db="EMBL/GenBank/DDBJ databases">
        <title>Massive genome expansion in bonnet fungi (Mycena s.s.) driven by repeated elements and novel gene families across ecological guilds.</title>
        <authorList>
            <consortium name="Lawrence Berkeley National Laboratory"/>
            <person name="Harder C.B."/>
            <person name="Miyauchi S."/>
            <person name="Viragh M."/>
            <person name="Kuo A."/>
            <person name="Thoen E."/>
            <person name="Andreopoulos B."/>
            <person name="Lu D."/>
            <person name="Skrede I."/>
            <person name="Drula E."/>
            <person name="Henrissat B."/>
            <person name="Morin E."/>
            <person name="Kohler A."/>
            <person name="Barry K."/>
            <person name="LaButti K."/>
            <person name="Morin E."/>
            <person name="Salamov A."/>
            <person name="Lipzen A."/>
            <person name="Mereny Z."/>
            <person name="Hegedus B."/>
            <person name="Baldrian P."/>
            <person name="Stursova M."/>
            <person name="Weitz H."/>
            <person name="Taylor A."/>
            <person name="Grigoriev I.V."/>
            <person name="Nagy L.G."/>
            <person name="Martin F."/>
            <person name="Kauserud H."/>
        </authorList>
    </citation>
    <scope>NUCLEOTIDE SEQUENCE</scope>
    <source>
        <strain evidence="2">CBHHK002</strain>
    </source>
</reference>
<dbReference type="AlphaFoldDB" id="A0AAD7EF45"/>
<keyword evidence="3" id="KW-1185">Reference proteome</keyword>
<protein>
    <submittedName>
        <fullName evidence="2">Uncharacterized protein</fullName>
    </submittedName>
</protein>
<dbReference type="Gene3D" id="4.10.60.10">
    <property type="entry name" value="Zinc finger, CCHC-type"/>
    <property type="match status" value="1"/>
</dbReference>
<evidence type="ECO:0000256" key="1">
    <source>
        <dbReference type="SAM" id="MobiDB-lite"/>
    </source>
</evidence>
<feature type="region of interest" description="Disordered" evidence="1">
    <location>
        <begin position="253"/>
        <end position="273"/>
    </location>
</feature>